<dbReference type="PRINTS" id="PR00411">
    <property type="entry name" value="PNDRDTASEI"/>
</dbReference>
<evidence type="ECO:0000256" key="4">
    <source>
        <dbReference type="ARBA" id="ARBA00023002"/>
    </source>
</evidence>
<dbReference type="InterPro" id="IPR036188">
    <property type="entry name" value="FAD/NAD-bd_sf"/>
</dbReference>
<organism evidence="6">
    <name type="scientific">Coprinopsis cinerea</name>
    <name type="common">Inky cap fungus</name>
    <name type="synonym">Hormographiella aspergillata</name>
    <dbReference type="NCBI Taxonomy" id="5346"/>
    <lineage>
        <taxon>Eukaryota</taxon>
        <taxon>Fungi</taxon>
        <taxon>Dikarya</taxon>
        <taxon>Basidiomycota</taxon>
        <taxon>Agaricomycotina</taxon>
        <taxon>Agaricomycetes</taxon>
        <taxon>Agaricomycetidae</taxon>
        <taxon>Agaricales</taxon>
        <taxon>Agaricineae</taxon>
        <taxon>Psathyrellaceae</taxon>
        <taxon>Coprinopsis</taxon>
    </lineage>
</organism>
<dbReference type="GO" id="GO:0050660">
    <property type="term" value="F:flavin adenine dinucleotide binding"/>
    <property type="evidence" value="ECO:0007669"/>
    <property type="project" value="TreeGrafter"/>
</dbReference>
<sequence>MSDKRQNIVIVGGGPGGSSAARAISTSKKFNGSTHRVILITARPYFTHLPAMIRTTVTSEGSIEKLALMNYGDFIPPDKGEVKVGKVVKITEDGKDQGGSVTLESGEVVRYSILVLATGNKWNGALDMPDDPKEMQANFDSWRAKFAKAKNIVLVGGGSVGLEYAGELRDFYPDAKVTIVHSQKQVLNDAYPDKFRKAVLARFQKEGVEIVLEDAVDQTEPVDGKITTRKGKSIPADLVLPAWGGRPNTAFIKESLGDDVLTSSGHVKVQPTLQLPGHARIFAVGDIIDWNEQKQAAKAPAHGAIVAANIVTLVSGSGALTEYKGSSEIILVTAGRNGGIAYLGILWGIVLGDWFARMLKSKGLVIEMSRGQYGFPAYKASA</sequence>
<evidence type="ECO:0000256" key="2">
    <source>
        <dbReference type="ARBA" id="ARBA00022630"/>
    </source>
</evidence>
<dbReference type="PANTHER" id="PTHR43735">
    <property type="entry name" value="APOPTOSIS-INDUCING FACTOR 1"/>
    <property type="match status" value="1"/>
</dbReference>
<dbReference type="AlphaFoldDB" id="A0AA49K5N2"/>
<dbReference type="Gene3D" id="3.50.50.100">
    <property type="match status" value="1"/>
</dbReference>
<protein>
    <submittedName>
        <fullName evidence="6">AIF</fullName>
    </submittedName>
</protein>
<evidence type="ECO:0000256" key="3">
    <source>
        <dbReference type="ARBA" id="ARBA00022827"/>
    </source>
</evidence>
<evidence type="ECO:0000313" key="6">
    <source>
        <dbReference type="EMBL" id="WLA78195.1"/>
    </source>
</evidence>
<dbReference type="GO" id="GO:0004174">
    <property type="term" value="F:electron-transferring-flavoprotein dehydrogenase activity"/>
    <property type="evidence" value="ECO:0007669"/>
    <property type="project" value="TreeGrafter"/>
</dbReference>
<evidence type="ECO:0000259" key="5">
    <source>
        <dbReference type="Pfam" id="PF07992"/>
    </source>
</evidence>
<dbReference type="EMBL" id="OR379352">
    <property type="protein sequence ID" value="WLA78195.1"/>
    <property type="molecule type" value="mRNA"/>
</dbReference>
<dbReference type="Pfam" id="PF07992">
    <property type="entry name" value="Pyr_redox_2"/>
    <property type="match status" value="1"/>
</dbReference>
<keyword evidence="3" id="KW-0274">FAD</keyword>
<dbReference type="GO" id="GO:0005737">
    <property type="term" value="C:cytoplasm"/>
    <property type="evidence" value="ECO:0007669"/>
    <property type="project" value="TreeGrafter"/>
</dbReference>
<comment type="similarity">
    <text evidence="1">Belongs to the FAD-dependent oxidoreductase family.</text>
</comment>
<reference evidence="6" key="1">
    <citation type="submission" date="2023-08" db="EMBL/GenBank/DDBJ databases">
        <title>Coprinopsis cinerea AIF homolog promotes apoptotic-like programmed cell death and laccase expression during fungal-fungal interactions.</title>
        <authorList>
            <person name="Fang J."/>
        </authorList>
    </citation>
    <scope>NUCLEOTIDE SEQUENCE</scope>
</reference>
<gene>
    <name evidence="6" type="primary">CCHP</name>
</gene>
<dbReference type="PRINTS" id="PR00368">
    <property type="entry name" value="FADPNR"/>
</dbReference>
<keyword evidence="2" id="KW-0285">Flavoprotein</keyword>
<keyword evidence="4" id="KW-0560">Oxidoreductase</keyword>
<dbReference type="SUPFAM" id="SSF51905">
    <property type="entry name" value="FAD/NAD(P)-binding domain"/>
    <property type="match status" value="1"/>
</dbReference>
<dbReference type="PANTHER" id="PTHR43735:SF3">
    <property type="entry name" value="FERROPTOSIS SUPPRESSOR PROTEIN 1"/>
    <property type="match status" value="1"/>
</dbReference>
<feature type="domain" description="FAD/NAD(P)-binding" evidence="5">
    <location>
        <begin position="7"/>
        <end position="300"/>
    </location>
</feature>
<dbReference type="InterPro" id="IPR023753">
    <property type="entry name" value="FAD/NAD-binding_dom"/>
</dbReference>
<dbReference type="OMA" id="WRSKYEK"/>
<accession>A0AA49K5N2</accession>
<proteinExistence type="evidence at transcript level"/>
<name>A0AA49K5N2_COPCI</name>
<evidence type="ECO:0000256" key="1">
    <source>
        <dbReference type="ARBA" id="ARBA00006442"/>
    </source>
</evidence>